<dbReference type="KEGG" id="vvu:VV1_0374"/>
<dbReference type="AlphaFoldDB" id="A0A3Q0L1X1"/>
<dbReference type="Pfam" id="PF00816">
    <property type="entry name" value="Histone_HNS"/>
    <property type="match status" value="1"/>
</dbReference>
<evidence type="ECO:0000259" key="3">
    <source>
        <dbReference type="Pfam" id="PF00816"/>
    </source>
</evidence>
<feature type="coiled-coil region" evidence="1">
    <location>
        <begin position="34"/>
        <end position="74"/>
    </location>
</feature>
<keyword evidence="1" id="KW-0175">Coiled coil</keyword>
<organism evidence="4 5">
    <name type="scientific">Vibrio vulnificus (strain CMCP6)</name>
    <dbReference type="NCBI Taxonomy" id="216895"/>
    <lineage>
        <taxon>Bacteria</taxon>
        <taxon>Pseudomonadati</taxon>
        <taxon>Pseudomonadota</taxon>
        <taxon>Gammaproteobacteria</taxon>
        <taxon>Vibrionales</taxon>
        <taxon>Vibrionaceae</taxon>
        <taxon>Vibrio</taxon>
    </lineage>
</organism>
<feature type="region of interest" description="Disordered" evidence="2">
    <location>
        <begin position="93"/>
        <end position="114"/>
    </location>
</feature>
<gene>
    <name evidence="4" type="ordered locus">VV1_0374</name>
</gene>
<dbReference type="Gene3D" id="4.10.430.10">
    <property type="entry name" value="Histone-like protein H-NS, C-terminal domain"/>
    <property type="match status" value="1"/>
</dbReference>
<protein>
    <submittedName>
        <fullName evidence="4">DNA-binding protein H-NS</fullName>
    </submittedName>
</protein>
<feature type="domain" description="DNA-binding protein H-NS-like C-terminal" evidence="3">
    <location>
        <begin position="112"/>
        <end position="143"/>
    </location>
</feature>
<evidence type="ECO:0000256" key="1">
    <source>
        <dbReference type="SAM" id="Coils"/>
    </source>
</evidence>
<dbReference type="Proteomes" id="UP000002275">
    <property type="component" value="Chromosome I"/>
</dbReference>
<name>A0A3Q0L1X1_VIBVU</name>
<accession>A0A3Q0L1X1</accession>
<reference evidence="4 5" key="2">
    <citation type="journal article" date="2003" name="Infect. Immun.">
        <title>Characterization and pathogenic significance of Vibrio vulnificus antigens preferentially expressed in septicemic patients.</title>
        <authorList>
            <person name="Kim Y.R."/>
            <person name="Lee S.E."/>
            <person name="Kim C.M."/>
            <person name="Kim S.Y."/>
            <person name="Shin E.K."/>
            <person name="Shin D.H."/>
            <person name="Chung S.S."/>
            <person name="Choy H.E."/>
            <person name="Progulske-Fox A."/>
            <person name="Hillman J.D."/>
            <person name="Handfield M."/>
            <person name="Rhee J.H."/>
        </authorList>
    </citation>
    <scope>NUCLEOTIDE SEQUENCE [LARGE SCALE GENOMIC DNA]</scope>
    <source>
        <strain evidence="4 5">CMCP6</strain>
    </source>
</reference>
<dbReference type="InterPro" id="IPR037150">
    <property type="entry name" value="H-NS_C_dom_sf"/>
</dbReference>
<evidence type="ECO:0000313" key="4">
    <source>
        <dbReference type="EMBL" id="AAO08898.1"/>
    </source>
</evidence>
<dbReference type="EMBL" id="AE016795">
    <property type="protein sequence ID" value="AAO08898.1"/>
    <property type="molecule type" value="Genomic_DNA"/>
</dbReference>
<evidence type="ECO:0000313" key="5">
    <source>
        <dbReference type="Proteomes" id="UP000002275"/>
    </source>
</evidence>
<sequence length="167" mass="18914">MSKELTNEQLQALLQSPDLAEKLASLGGDAVQAFTKAATEAVQVQKEKQEAERKQKIEDLIDSIERDLEEESISKEEFALAIAARFKVSVAARTRSTKTSNNKERKNAPTRPQYRIVLDDEEHVWSGKGRSPEVFRAAKESGELDNYRMSEEEVKDYMLAHPEKYGL</sequence>
<proteinExistence type="predicted"/>
<keyword evidence="4" id="KW-0238">DNA-binding</keyword>
<reference evidence="5" key="1">
    <citation type="submission" date="2002-12" db="EMBL/GenBank/DDBJ databases">
        <title>Complete genome sequence of Vibrio vulnificus CMCP6.</title>
        <authorList>
            <person name="Rhee J.H."/>
            <person name="Kim S.Y."/>
            <person name="Chung S.S."/>
            <person name="Kim J.J."/>
            <person name="Moon Y.H."/>
            <person name="Jeong H."/>
            <person name="Choy H.E."/>
        </authorList>
    </citation>
    <scope>NUCLEOTIDE SEQUENCE [LARGE SCALE GENOMIC DNA]</scope>
    <source>
        <strain evidence="5">CMCP6</strain>
    </source>
</reference>
<dbReference type="RefSeq" id="WP_011078469.1">
    <property type="nucleotide sequence ID" value="NC_004459.3"/>
</dbReference>
<dbReference type="GO" id="GO:0003677">
    <property type="term" value="F:DNA binding"/>
    <property type="evidence" value="ECO:0007669"/>
    <property type="project" value="UniProtKB-KW"/>
</dbReference>
<evidence type="ECO:0000256" key="2">
    <source>
        <dbReference type="SAM" id="MobiDB-lite"/>
    </source>
</evidence>
<dbReference type="InterPro" id="IPR027444">
    <property type="entry name" value="H-NS_C_dom"/>
</dbReference>
<reference evidence="4 5" key="3">
    <citation type="journal article" date="2011" name="Mol. Syst. Biol.">
        <title>Integrative genome-scale metabolic analysis of Vibrio vulnificus for drug targeting and discovery.</title>
        <authorList>
            <person name="Kim H.U."/>
            <person name="Kim S.Y."/>
            <person name="Jeong H."/>
            <person name="Kim T.Y."/>
            <person name="Kim J.J."/>
            <person name="Choy H.E."/>
            <person name="Yi K.Y."/>
            <person name="Rhee J.H."/>
            <person name="Lee S.Y."/>
        </authorList>
    </citation>
    <scope>NUCLEOTIDE SEQUENCE [LARGE SCALE GENOMIC DNA]</scope>
    <source>
        <strain evidence="4 5">CMCP6</strain>
    </source>
</reference>